<dbReference type="OrthoDB" id="3136522at2759"/>
<comment type="caution">
    <text evidence="1">The sequence shown here is derived from an EMBL/GenBank/DDBJ whole genome shotgun (WGS) entry which is preliminary data.</text>
</comment>
<protein>
    <submittedName>
        <fullName evidence="1">Uncharacterized protein</fullName>
    </submittedName>
</protein>
<proteinExistence type="predicted"/>
<accession>A0A1J8QTK2</accession>
<dbReference type="Proteomes" id="UP000183567">
    <property type="component" value="Unassembled WGS sequence"/>
</dbReference>
<reference evidence="1 2" key="1">
    <citation type="submission" date="2016-03" db="EMBL/GenBank/DDBJ databases">
        <title>Comparative genomics of the ectomycorrhizal sister species Rhizopogon vinicolor and Rhizopogon vesiculosus (Basidiomycota: Boletales) reveals a divergence of the mating type B locus.</title>
        <authorList>
            <person name="Mujic A.B."/>
            <person name="Kuo A."/>
            <person name="Tritt A."/>
            <person name="Lipzen A."/>
            <person name="Chen C."/>
            <person name="Johnson J."/>
            <person name="Sharma A."/>
            <person name="Barry K."/>
            <person name="Grigoriev I.V."/>
            <person name="Spatafora J.W."/>
        </authorList>
    </citation>
    <scope>NUCLEOTIDE SEQUENCE [LARGE SCALE GENOMIC DNA]</scope>
    <source>
        <strain evidence="1 2">AM-OR11-056</strain>
    </source>
</reference>
<dbReference type="STRING" id="180088.A0A1J8QTK2"/>
<gene>
    <name evidence="1" type="ORF">AZE42_12355</name>
</gene>
<evidence type="ECO:0000313" key="1">
    <source>
        <dbReference type="EMBL" id="OJA16721.1"/>
    </source>
</evidence>
<dbReference type="EMBL" id="LVVM01002407">
    <property type="protein sequence ID" value="OJA16721.1"/>
    <property type="molecule type" value="Genomic_DNA"/>
</dbReference>
<name>A0A1J8QTK2_9AGAM</name>
<organism evidence="1 2">
    <name type="scientific">Rhizopogon vesiculosus</name>
    <dbReference type="NCBI Taxonomy" id="180088"/>
    <lineage>
        <taxon>Eukaryota</taxon>
        <taxon>Fungi</taxon>
        <taxon>Dikarya</taxon>
        <taxon>Basidiomycota</taxon>
        <taxon>Agaricomycotina</taxon>
        <taxon>Agaricomycetes</taxon>
        <taxon>Agaricomycetidae</taxon>
        <taxon>Boletales</taxon>
        <taxon>Suillineae</taxon>
        <taxon>Rhizopogonaceae</taxon>
        <taxon>Rhizopogon</taxon>
    </lineage>
</organism>
<evidence type="ECO:0000313" key="2">
    <source>
        <dbReference type="Proteomes" id="UP000183567"/>
    </source>
</evidence>
<sequence length="82" mass="9517">MDKDKKMPSDSPINTKKLLPTVWPEHDEFFERALAVKPHLRVTISSLQSLILLQWYIYTPRSIPLALGWESCSPLNRTWSPP</sequence>
<dbReference type="AlphaFoldDB" id="A0A1J8QTK2"/>
<keyword evidence="2" id="KW-1185">Reference proteome</keyword>